<name>A0ABY4NS90_9PSEU</name>
<reference evidence="1" key="1">
    <citation type="submission" date="2022-01" db="EMBL/GenBank/DDBJ databases">
        <title>PSI-footprinting approach for the identification of protein synthesis inhibitor producers.</title>
        <authorList>
            <person name="Handel F."/>
            <person name="Kulik A."/>
            <person name="Wex K.W."/>
            <person name="Berscheid A."/>
            <person name="Saur J.S."/>
            <person name="Winkler A."/>
            <person name="Wibberg D."/>
            <person name="Kalinowski J."/>
            <person name="Broetz-Oesterhelt H."/>
            <person name="Mast Y."/>
        </authorList>
    </citation>
    <scope>NUCLEOTIDE SEQUENCE</scope>
    <source>
        <strain evidence="1">KNN 49.3e</strain>
    </source>
</reference>
<evidence type="ECO:0000313" key="1">
    <source>
        <dbReference type="EMBL" id="UQS22930.1"/>
    </source>
</evidence>
<proteinExistence type="predicted"/>
<gene>
    <name evidence="1" type="ORF">L1857_08915</name>
</gene>
<dbReference type="Proteomes" id="UP000830158">
    <property type="component" value="Chromosome"/>
</dbReference>
<dbReference type="EMBL" id="CP091196">
    <property type="protein sequence ID" value="UQS22930.1"/>
    <property type="molecule type" value="Genomic_DNA"/>
</dbReference>
<accession>A0ABY4NS90</accession>
<keyword evidence="2" id="KW-1185">Reference proteome</keyword>
<sequence length="79" mass="8464">MKVTAGDLKALLRAGNGARLVMQEGSLAVLPAEELPRHEGALTVIEREALRQRVGEEPDDRSLDEQAAILSTEIDTLGA</sequence>
<dbReference type="RefSeq" id="WP_094006654.1">
    <property type="nucleotide sequence ID" value="NZ_CP091196.1"/>
</dbReference>
<protein>
    <submittedName>
        <fullName evidence="1">Uncharacterized protein</fullName>
    </submittedName>
</protein>
<organism evidence="1 2">
    <name type="scientific">Amycolatopsis thermalba</name>
    <dbReference type="NCBI Taxonomy" id="944492"/>
    <lineage>
        <taxon>Bacteria</taxon>
        <taxon>Bacillati</taxon>
        <taxon>Actinomycetota</taxon>
        <taxon>Actinomycetes</taxon>
        <taxon>Pseudonocardiales</taxon>
        <taxon>Pseudonocardiaceae</taxon>
        <taxon>Amycolatopsis</taxon>
    </lineage>
</organism>
<evidence type="ECO:0000313" key="2">
    <source>
        <dbReference type="Proteomes" id="UP000830158"/>
    </source>
</evidence>